<dbReference type="AlphaFoldDB" id="A0A8H3L4M0"/>
<evidence type="ECO:0000313" key="2">
    <source>
        <dbReference type="Proteomes" id="UP000615446"/>
    </source>
</evidence>
<accession>A0A8H3L4M0</accession>
<organism evidence="1 2">
    <name type="scientific">Rhizophagus clarus</name>
    <dbReference type="NCBI Taxonomy" id="94130"/>
    <lineage>
        <taxon>Eukaryota</taxon>
        <taxon>Fungi</taxon>
        <taxon>Fungi incertae sedis</taxon>
        <taxon>Mucoromycota</taxon>
        <taxon>Glomeromycotina</taxon>
        <taxon>Glomeromycetes</taxon>
        <taxon>Glomerales</taxon>
        <taxon>Glomeraceae</taxon>
        <taxon>Rhizophagus</taxon>
    </lineage>
</organism>
<protein>
    <submittedName>
        <fullName evidence="1">Uncharacterized protein</fullName>
    </submittedName>
</protein>
<evidence type="ECO:0000313" key="1">
    <source>
        <dbReference type="EMBL" id="GES79109.1"/>
    </source>
</evidence>
<dbReference type="EMBL" id="BLAL01000043">
    <property type="protein sequence ID" value="GES79109.1"/>
    <property type="molecule type" value="Genomic_DNA"/>
</dbReference>
<gene>
    <name evidence="1" type="ORF">RCL2_000642200</name>
</gene>
<proteinExistence type="predicted"/>
<dbReference type="OrthoDB" id="2362392at2759"/>
<sequence length="80" mass="9206">MRTLVGKVFGIIIDAKEWYFMEFSLDGQNRLKFKLSIVVVYNSKDVEGMVEKVLGHITWLLDEVQKPDSDSRNKKGSKKA</sequence>
<comment type="caution">
    <text evidence="1">The sequence shown here is derived from an EMBL/GenBank/DDBJ whole genome shotgun (WGS) entry which is preliminary data.</text>
</comment>
<dbReference type="Proteomes" id="UP000615446">
    <property type="component" value="Unassembled WGS sequence"/>
</dbReference>
<reference evidence="1" key="1">
    <citation type="submission" date="2019-10" db="EMBL/GenBank/DDBJ databases">
        <title>Conservation and host-specific expression of non-tandemly repeated heterogenous ribosome RNA gene in arbuscular mycorrhizal fungi.</title>
        <authorList>
            <person name="Maeda T."/>
            <person name="Kobayashi Y."/>
            <person name="Nakagawa T."/>
            <person name="Ezawa T."/>
            <person name="Yamaguchi K."/>
            <person name="Bino T."/>
            <person name="Nishimoto Y."/>
            <person name="Shigenobu S."/>
            <person name="Kawaguchi M."/>
        </authorList>
    </citation>
    <scope>NUCLEOTIDE SEQUENCE</scope>
    <source>
        <strain evidence="1">HR1</strain>
    </source>
</reference>
<name>A0A8H3L4M0_9GLOM</name>